<gene>
    <name evidence="3" type="ORF">Moror_6592</name>
</gene>
<keyword evidence="4" id="KW-1185">Reference proteome</keyword>
<dbReference type="HOGENOM" id="CLU_064558_0_0_1"/>
<dbReference type="Proteomes" id="UP000017559">
    <property type="component" value="Unassembled WGS sequence"/>
</dbReference>
<feature type="compositionally biased region" description="Low complexity" evidence="1">
    <location>
        <begin position="18"/>
        <end position="29"/>
    </location>
</feature>
<evidence type="ECO:0000313" key="3">
    <source>
        <dbReference type="EMBL" id="ESK97014.1"/>
    </source>
</evidence>
<dbReference type="KEGG" id="mrr:Moror_6592"/>
<sequence>MTNRRGSLTSLIMLSMFPSSSASPFPSTPHTNRSRSIGYNDYKPLNSSPLTMGSSPASSPIQQAQERRKSQYKARTSSATVASPVSSETGSILRERFKSSCLQRAQNARKRIVKNKRRLDPMGSSNGLDEDMDEDEDVFEDEILRRVMLNEGRKQKHNYRLSYYDACGDSFDPDLEDVGQWEHELEYVPSPSLRTTSSRQPQTPKRITSTSRLPSSPLEPTPEDLEDAELEAYAEECERQAALADFEDIPVNQLFEWDDEELSLGSHSTQRNVVGHDVDMEV</sequence>
<feature type="chain" id="PRO_5004713162" evidence="2">
    <location>
        <begin position="23"/>
        <end position="282"/>
    </location>
</feature>
<protein>
    <submittedName>
        <fullName evidence="3">Uncharacterized protein</fullName>
    </submittedName>
</protein>
<keyword evidence="2" id="KW-0732">Signal</keyword>
<comment type="caution">
    <text evidence="3">The sequence shown here is derived from an EMBL/GenBank/DDBJ whole genome shotgun (WGS) entry which is preliminary data.</text>
</comment>
<feature type="compositionally biased region" description="Low complexity" evidence="1">
    <location>
        <begin position="208"/>
        <end position="218"/>
    </location>
</feature>
<proteinExistence type="predicted"/>
<feature type="region of interest" description="Disordered" evidence="1">
    <location>
        <begin position="189"/>
        <end position="224"/>
    </location>
</feature>
<feature type="signal peptide" evidence="2">
    <location>
        <begin position="1"/>
        <end position="22"/>
    </location>
</feature>
<evidence type="ECO:0000256" key="1">
    <source>
        <dbReference type="SAM" id="MobiDB-lite"/>
    </source>
</evidence>
<evidence type="ECO:0000313" key="4">
    <source>
        <dbReference type="Proteomes" id="UP000017559"/>
    </source>
</evidence>
<dbReference type="EMBL" id="AWSO01000038">
    <property type="protein sequence ID" value="ESK97014.1"/>
    <property type="molecule type" value="Genomic_DNA"/>
</dbReference>
<feature type="compositionally biased region" description="Low complexity" evidence="1">
    <location>
        <begin position="76"/>
        <end position="85"/>
    </location>
</feature>
<dbReference type="OrthoDB" id="3268127at2759"/>
<dbReference type="AlphaFoldDB" id="V2YZ77"/>
<feature type="compositionally biased region" description="Low complexity" evidence="1">
    <location>
        <begin position="54"/>
        <end position="64"/>
    </location>
</feature>
<organism evidence="3 4">
    <name type="scientific">Moniliophthora roreri (strain MCA 2997)</name>
    <name type="common">Cocoa frosty pod rot fungus</name>
    <name type="synonym">Crinipellis roreri</name>
    <dbReference type="NCBI Taxonomy" id="1381753"/>
    <lineage>
        <taxon>Eukaryota</taxon>
        <taxon>Fungi</taxon>
        <taxon>Dikarya</taxon>
        <taxon>Basidiomycota</taxon>
        <taxon>Agaricomycotina</taxon>
        <taxon>Agaricomycetes</taxon>
        <taxon>Agaricomycetidae</taxon>
        <taxon>Agaricales</taxon>
        <taxon>Marasmiineae</taxon>
        <taxon>Marasmiaceae</taxon>
        <taxon>Moniliophthora</taxon>
    </lineage>
</organism>
<reference evidence="3 4" key="1">
    <citation type="journal article" date="2014" name="BMC Genomics">
        <title>Genome and secretome analysis of the hemibiotrophic fungal pathogen, Moniliophthora roreri, which causes frosty pod rot disease of cacao: mechanisms of the biotrophic and necrotrophic phases.</title>
        <authorList>
            <person name="Meinhardt L.W."/>
            <person name="Costa G.G.L."/>
            <person name="Thomazella D.P.T."/>
            <person name="Teixeira P.J.P.L."/>
            <person name="Carazzolle M.F."/>
            <person name="Schuster S.C."/>
            <person name="Carlson J.E."/>
            <person name="Guiltinan M.J."/>
            <person name="Mieczkowski P."/>
            <person name="Farmer A."/>
            <person name="Ramaraj T."/>
            <person name="Crozier J."/>
            <person name="Davis R.E."/>
            <person name="Shao J."/>
            <person name="Melnick R.L."/>
            <person name="Pereira G.A.G."/>
            <person name="Bailey B.A."/>
        </authorList>
    </citation>
    <scope>NUCLEOTIDE SEQUENCE [LARGE SCALE GENOMIC DNA]</scope>
    <source>
        <strain evidence="3 4">MCA 2997</strain>
    </source>
</reference>
<feature type="compositionally biased region" description="Polar residues" evidence="1">
    <location>
        <begin position="192"/>
        <end position="207"/>
    </location>
</feature>
<feature type="region of interest" description="Disordered" evidence="1">
    <location>
        <begin position="18"/>
        <end position="85"/>
    </location>
</feature>
<accession>V2YZ77</accession>
<evidence type="ECO:0000256" key="2">
    <source>
        <dbReference type="SAM" id="SignalP"/>
    </source>
</evidence>
<name>V2YZ77_MONRO</name>